<comment type="caution">
    <text evidence="2">The sequence shown here is derived from an EMBL/GenBank/DDBJ whole genome shotgun (WGS) entry which is preliminary data.</text>
</comment>
<evidence type="ECO:0000313" key="3">
    <source>
        <dbReference type="Proteomes" id="UP000031197"/>
    </source>
</evidence>
<name>A0A0B3Z0N0_9ALTE</name>
<evidence type="ECO:0000313" key="2">
    <source>
        <dbReference type="EMBL" id="KHT50216.1"/>
    </source>
</evidence>
<dbReference type="RefSeq" id="WP_039221973.1">
    <property type="nucleotide sequence ID" value="NZ_JWLW01000024.1"/>
</dbReference>
<keyword evidence="1" id="KW-0732">Signal</keyword>
<proteinExistence type="predicted"/>
<feature type="chain" id="PRO_5002085042" description="Right handed beta helix domain-containing protein" evidence="1">
    <location>
        <begin position="21"/>
        <end position="466"/>
    </location>
</feature>
<dbReference type="InterPro" id="IPR012334">
    <property type="entry name" value="Pectin_lyas_fold"/>
</dbReference>
<dbReference type="InterPro" id="IPR011050">
    <property type="entry name" value="Pectin_lyase_fold/virulence"/>
</dbReference>
<dbReference type="AlphaFoldDB" id="A0A0B3Z0N0"/>
<reference evidence="2 3" key="1">
    <citation type="submission" date="2014-12" db="EMBL/GenBank/DDBJ databases">
        <title>Genome sequencing of Alteromonas marina AD001.</title>
        <authorList>
            <person name="Adrian T.G.S."/>
            <person name="Chan K.G."/>
        </authorList>
    </citation>
    <scope>NUCLEOTIDE SEQUENCE [LARGE SCALE GENOMIC DNA]</scope>
    <source>
        <strain evidence="2 3">AD001</strain>
    </source>
</reference>
<accession>A0A0B3Z0N0</accession>
<sequence length="466" mass="49958">MRRSIILSCLLAAMPIAVSAKVINVNPGTNTLQTAINAAEAGDTLILSSGVYDVSLPSIRPDDDYFVINKPITLRAKSADDRPTLNVVRITDVNCSTEEGEQYSFLDGDIITLQGIITNADITINGCGMVISDSILRGSVKSTANPAVIIGNDIILDSQERMDANVVAYNNIRQNSGAVISAQHIVGNDINCFSAGSGICVQSNHPNAQSLNEGFIVGNSFQVETARYDSQTEGAGNNNFDKRYAINLNSVASTTVASNKIHFKIQDGDRPVENERVSALVAVGMAHVGLNTTASIYNNTIVYDASLPAPLNDSDAGAIYTIIGDATVRNNIIFGAHIPAISFNQDTAAQGYENIVVATHNICFGNVENCSESESNINADPQFVGDSFRVSETSPAKNGGYDALMLYDIDKTLPDIGVYGGPYGFEQYTNIRESEELPYIVPLFNEIAEETTDAVNVRVIAVPRLR</sequence>
<dbReference type="Proteomes" id="UP000031197">
    <property type="component" value="Unassembled WGS sequence"/>
</dbReference>
<evidence type="ECO:0008006" key="4">
    <source>
        <dbReference type="Google" id="ProtNLM"/>
    </source>
</evidence>
<dbReference type="OrthoDB" id="6475864at2"/>
<protein>
    <recommendedName>
        <fullName evidence="4">Right handed beta helix domain-containing protein</fullName>
    </recommendedName>
</protein>
<dbReference type="EMBL" id="JWLW01000024">
    <property type="protein sequence ID" value="KHT50216.1"/>
    <property type="molecule type" value="Genomic_DNA"/>
</dbReference>
<dbReference type="Gene3D" id="2.160.20.10">
    <property type="entry name" value="Single-stranded right-handed beta-helix, Pectin lyase-like"/>
    <property type="match status" value="1"/>
</dbReference>
<feature type="signal peptide" evidence="1">
    <location>
        <begin position="1"/>
        <end position="20"/>
    </location>
</feature>
<gene>
    <name evidence="2" type="ORF">RJ41_13880</name>
</gene>
<keyword evidence="3" id="KW-1185">Reference proteome</keyword>
<evidence type="ECO:0000256" key="1">
    <source>
        <dbReference type="SAM" id="SignalP"/>
    </source>
</evidence>
<dbReference type="SUPFAM" id="SSF51126">
    <property type="entry name" value="Pectin lyase-like"/>
    <property type="match status" value="1"/>
</dbReference>
<organism evidence="2 3">
    <name type="scientific">Alteromonas marina</name>
    <dbReference type="NCBI Taxonomy" id="203795"/>
    <lineage>
        <taxon>Bacteria</taxon>
        <taxon>Pseudomonadati</taxon>
        <taxon>Pseudomonadota</taxon>
        <taxon>Gammaproteobacteria</taxon>
        <taxon>Alteromonadales</taxon>
        <taxon>Alteromonadaceae</taxon>
        <taxon>Alteromonas/Salinimonas group</taxon>
        <taxon>Alteromonas</taxon>
    </lineage>
</organism>